<keyword evidence="10" id="KW-1185">Reference proteome</keyword>
<feature type="region of interest" description="Disordered" evidence="7">
    <location>
        <begin position="75"/>
        <end position="95"/>
    </location>
</feature>
<accession>A0A9Q1KAA6</accession>
<keyword evidence="1" id="KW-0493">Microtubule</keyword>
<dbReference type="GO" id="GO:0005871">
    <property type="term" value="C:kinesin complex"/>
    <property type="evidence" value="ECO:0007669"/>
    <property type="project" value="TreeGrafter"/>
</dbReference>
<feature type="region of interest" description="Disordered" evidence="7">
    <location>
        <begin position="889"/>
        <end position="918"/>
    </location>
</feature>
<organism evidence="9 10">
    <name type="scientific">Carnegiea gigantea</name>
    <dbReference type="NCBI Taxonomy" id="171969"/>
    <lineage>
        <taxon>Eukaryota</taxon>
        <taxon>Viridiplantae</taxon>
        <taxon>Streptophyta</taxon>
        <taxon>Embryophyta</taxon>
        <taxon>Tracheophyta</taxon>
        <taxon>Spermatophyta</taxon>
        <taxon>Magnoliopsida</taxon>
        <taxon>eudicotyledons</taxon>
        <taxon>Gunneridae</taxon>
        <taxon>Pentapetalae</taxon>
        <taxon>Caryophyllales</taxon>
        <taxon>Cactineae</taxon>
        <taxon>Cactaceae</taxon>
        <taxon>Cactoideae</taxon>
        <taxon>Echinocereeae</taxon>
        <taxon>Carnegiea</taxon>
    </lineage>
</organism>
<feature type="region of interest" description="Disordered" evidence="7">
    <location>
        <begin position="803"/>
        <end position="846"/>
    </location>
</feature>
<evidence type="ECO:0000256" key="5">
    <source>
        <dbReference type="PROSITE-ProRule" id="PRU00283"/>
    </source>
</evidence>
<dbReference type="GO" id="GO:0005634">
    <property type="term" value="C:nucleus"/>
    <property type="evidence" value="ECO:0007669"/>
    <property type="project" value="TreeGrafter"/>
</dbReference>
<keyword evidence="2 5" id="KW-0547">Nucleotide-binding</keyword>
<evidence type="ECO:0000313" key="10">
    <source>
        <dbReference type="Proteomes" id="UP001153076"/>
    </source>
</evidence>
<dbReference type="PROSITE" id="PS50067">
    <property type="entry name" value="KINESIN_MOTOR_2"/>
    <property type="match status" value="1"/>
</dbReference>
<dbReference type="SUPFAM" id="SSF52540">
    <property type="entry name" value="P-loop containing nucleoside triphosphate hydrolases"/>
    <property type="match status" value="1"/>
</dbReference>
<comment type="caution">
    <text evidence="9">The sequence shown here is derived from an EMBL/GenBank/DDBJ whole genome shotgun (WGS) entry which is preliminary data.</text>
</comment>
<dbReference type="EMBL" id="JAKOGI010000207">
    <property type="protein sequence ID" value="KAJ8439819.1"/>
    <property type="molecule type" value="Genomic_DNA"/>
</dbReference>
<comment type="similarity">
    <text evidence="5">Belongs to the TRAFAC class myosin-kinesin ATPase superfamily. Kinesin family.</text>
</comment>
<evidence type="ECO:0000256" key="7">
    <source>
        <dbReference type="SAM" id="MobiDB-lite"/>
    </source>
</evidence>
<feature type="region of interest" description="Disordered" evidence="7">
    <location>
        <begin position="662"/>
        <end position="755"/>
    </location>
</feature>
<sequence length="958" mass="104813">MEEASKSPPRCPSTVTVRRNPHRRARPTPAVSNFPTEDIAAMDVQPPKPSNPPIVSHSDTLKVFLRLRPLSIAPPSKASSKSLKSNQPKTKKLSKSCLTINDSHSVTIWPPCGSNRSKSEIYSGFANVFSPDTSQDEVYEKLMKPIVEEFLNGKSGLLAAVGPSGSGKTHTVFGSTKEPGLVPRAIRHIFGSDMGYQSKPSRSFYLSLFEILSERGKGEKLSDLSKNGADIYMQQSAVRGLKEVLVTDVAHAESLLTHAMAKRATAMTNSNSQSSRSQCIINIRCVVGEIDGEGESGFNGAVLTFVDLAGAEREKKTGNQGGRLLESNFINNTSMSLLEHQKNPKKALQKHFQSSMLTRYLRDYLEGRKRMALILTVRSGEEDCFDASFLLRQASPYMEIKFNKVEDTSNLPRNKRQNQTITTNQQKRVKLSDADACKDDVQRTNSDSSEMCKQGLLGGYEGDQTPRVNANTVPEGNSIDVKTEREYHIMRGFAKALWNVLKQYKEKVKTVENEVDVLTENLRIARGRYLAMEKELCDLKAWCSCKFNDSANAPAPNPDSVEESGLISFRSISFAQAGPQWPISADVLQVHLGEVPTSITNPQTIGDNKESDAILRKSSPDHQVEHSLMDSEISCDHVRGVDCAAACLSWPHVTDCVVLGERSGCNTPGNRDKDNVAIGPGNNLWSEPETDKLSGSGTLGARRPKRKSVENLDSEGSALIGSRALSDSEEESAKVHHGDLQDLPLCTKNSDSIDENGQSDAILRKVSQGANQPSHDCETSAPQIHQAGQSLIAREISNGQFSRDAAHKKDFSKKGNRETTDAVASLPQPDKDHMVQGGSSGCDTPAKEDKVNNFTLSVVYFVKVNHQSDNSVVSPVGLEVENVTIGPRINSSSELETKQTSHCKPQNRGRPKRQLMPASSVLLRDISGIEIADESDIVKKGKGGQRLAEDESKRSKGF</sequence>
<dbReference type="GO" id="GO:0005524">
    <property type="term" value="F:ATP binding"/>
    <property type="evidence" value="ECO:0007669"/>
    <property type="project" value="UniProtKB-UniRule"/>
</dbReference>
<name>A0A9Q1KAA6_9CARY</name>
<evidence type="ECO:0000256" key="4">
    <source>
        <dbReference type="ARBA" id="ARBA00023175"/>
    </source>
</evidence>
<dbReference type="PRINTS" id="PR00380">
    <property type="entry name" value="KINESINHEAVY"/>
</dbReference>
<evidence type="ECO:0000256" key="2">
    <source>
        <dbReference type="ARBA" id="ARBA00022741"/>
    </source>
</evidence>
<evidence type="ECO:0000256" key="6">
    <source>
        <dbReference type="SAM" id="Coils"/>
    </source>
</evidence>
<evidence type="ECO:0000313" key="9">
    <source>
        <dbReference type="EMBL" id="KAJ8439819.1"/>
    </source>
</evidence>
<dbReference type="GO" id="GO:0005874">
    <property type="term" value="C:microtubule"/>
    <property type="evidence" value="ECO:0007669"/>
    <property type="project" value="UniProtKB-KW"/>
</dbReference>
<dbReference type="PANTHER" id="PTHR24115">
    <property type="entry name" value="KINESIN-RELATED"/>
    <property type="match status" value="1"/>
</dbReference>
<dbReference type="InterPro" id="IPR027640">
    <property type="entry name" value="Kinesin-like_fam"/>
</dbReference>
<proteinExistence type="inferred from homology"/>
<dbReference type="InterPro" id="IPR001752">
    <property type="entry name" value="Kinesin_motor_dom"/>
</dbReference>
<feature type="compositionally biased region" description="Basic and acidic residues" evidence="7">
    <location>
        <begin position="731"/>
        <end position="740"/>
    </location>
</feature>
<feature type="compositionally biased region" description="Low complexity" evidence="7">
    <location>
        <begin position="75"/>
        <end position="85"/>
    </location>
</feature>
<keyword evidence="4 5" id="KW-0505">Motor protein</keyword>
<feature type="compositionally biased region" description="Basic and acidic residues" evidence="7">
    <location>
        <begin position="804"/>
        <end position="820"/>
    </location>
</feature>
<dbReference type="GO" id="GO:0008017">
    <property type="term" value="F:microtubule binding"/>
    <property type="evidence" value="ECO:0007669"/>
    <property type="project" value="InterPro"/>
</dbReference>
<feature type="binding site" evidence="5">
    <location>
        <begin position="162"/>
        <end position="169"/>
    </location>
    <ligand>
        <name>ATP</name>
        <dbReference type="ChEBI" id="CHEBI:30616"/>
    </ligand>
</feature>
<evidence type="ECO:0000259" key="8">
    <source>
        <dbReference type="PROSITE" id="PS50067"/>
    </source>
</evidence>
<keyword evidence="6" id="KW-0175">Coiled coil</keyword>
<keyword evidence="3 5" id="KW-0067">ATP-binding</keyword>
<dbReference type="GO" id="GO:0007018">
    <property type="term" value="P:microtubule-based movement"/>
    <property type="evidence" value="ECO:0007669"/>
    <property type="project" value="InterPro"/>
</dbReference>
<dbReference type="Proteomes" id="UP001153076">
    <property type="component" value="Unassembled WGS sequence"/>
</dbReference>
<dbReference type="Pfam" id="PF00225">
    <property type="entry name" value="Kinesin"/>
    <property type="match status" value="1"/>
</dbReference>
<evidence type="ECO:0000256" key="3">
    <source>
        <dbReference type="ARBA" id="ARBA00022840"/>
    </source>
</evidence>
<feature type="domain" description="Kinesin motor" evidence="8">
    <location>
        <begin position="60"/>
        <end position="400"/>
    </location>
</feature>
<dbReference type="GO" id="GO:0016887">
    <property type="term" value="F:ATP hydrolysis activity"/>
    <property type="evidence" value="ECO:0007669"/>
    <property type="project" value="TreeGrafter"/>
</dbReference>
<dbReference type="SMART" id="SM00129">
    <property type="entry name" value="KISc"/>
    <property type="match status" value="1"/>
</dbReference>
<feature type="region of interest" description="Disordered" evidence="7">
    <location>
        <begin position="1"/>
        <end position="36"/>
    </location>
</feature>
<gene>
    <name evidence="9" type="ORF">Cgig2_029079</name>
</gene>
<dbReference type="AlphaFoldDB" id="A0A9Q1KAA6"/>
<dbReference type="PANTHER" id="PTHR24115:SF1008">
    <property type="entry name" value="KINESIN-LIKE PROTEIN SUBITO"/>
    <property type="match status" value="1"/>
</dbReference>
<dbReference type="InterPro" id="IPR036961">
    <property type="entry name" value="Kinesin_motor_dom_sf"/>
</dbReference>
<protein>
    <recommendedName>
        <fullName evidence="8">Kinesin motor domain-containing protein</fullName>
    </recommendedName>
</protein>
<dbReference type="OrthoDB" id="123929at2759"/>
<feature type="compositionally biased region" description="Polar residues" evidence="7">
    <location>
        <begin position="889"/>
        <end position="904"/>
    </location>
</feature>
<feature type="coiled-coil region" evidence="6">
    <location>
        <begin position="501"/>
        <end position="528"/>
    </location>
</feature>
<evidence type="ECO:0000256" key="1">
    <source>
        <dbReference type="ARBA" id="ARBA00022701"/>
    </source>
</evidence>
<dbReference type="GO" id="GO:0003777">
    <property type="term" value="F:microtubule motor activity"/>
    <property type="evidence" value="ECO:0007669"/>
    <property type="project" value="InterPro"/>
</dbReference>
<dbReference type="InterPro" id="IPR027417">
    <property type="entry name" value="P-loop_NTPase"/>
</dbReference>
<reference evidence="9" key="1">
    <citation type="submission" date="2022-04" db="EMBL/GenBank/DDBJ databases">
        <title>Carnegiea gigantea Genome sequencing and assembly v2.</title>
        <authorList>
            <person name="Copetti D."/>
            <person name="Sanderson M.J."/>
            <person name="Burquez A."/>
            <person name="Wojciechowski M.F."/>
        </authorList>
    </citation>
    <scope>NUCLEOTIDE SEQUENCE</scope>
    <source>
        <strain evidence="9">SGP5-SGP5p</strain>
        <tissue evidence="9">Aerial part</tissue>
    </source>
</reference>
<dbReference type="Gene3D" id="3.40.850.10">
    <property type="entry name" value="Kinesin motor domain"/>
    <property type="match status" value="1"/>
</dbReference>